<sequence length="519" mass="57970">MAEKISDDQVENLLRVLRSDAAVDAKVNHVTAIKSGIKQHNVPDHLVPSIFDALRLASSSQHAVLVNAGFTSLNHLLTRLSRQEPKFLNRELKATLPLVIDKLGDQKEKFRTLAAQALTTLYAVAPADVERMVRNIAMAGKNPRAKEAGMQWVLQMHQEQGLQFRGYVPTLMDLLEDADGMVRDVAKATVIELFRNSPNAAKSDLKRQLKNFKVRPAIEQAIVKELLPSGTRPETPSDMAPPSRPTLAASTSALPSERPITPAPDVRTDKAEPSYVNTQRELEDILRDMHLHFEGRESEQNWLKREESVKKLRRLIAGNVAQDFREPFLLGFKALLDGIIKAVNSLRTSLSKEGCALVQDIAHAFGPGMDPLKEKFRTLAAQALTTLYAVAPADVERMVRNVAMTGKNPRAKEAGMQWVLQMHQEQGLQFRGYVPTLMDLLEDADGMVRDVAKATVIELFRLWFSPLSLILAMLSNSPNAAKSDLKRQLKNFKTTKDDPKNLITYYIAKHQREQNGVSM</sequence>
<feature type="region of interest" description="Disordered" evidence="8">
    <location>
        <begin position="226"/>
        <end position="274"/>
    </location>
</feature>
<dbReference type="GO" id="GO:0005815">
    <property type="term" value="C:microtubule organizing center"/>
    <property type="evidence" value="ECO:0007669"/>
    <property type="project" value="TreeGrafter"/>
</dbReference>
<dbReference type="InterPro" id="IPR016024">
    <property type="entry name" value="ARM-type_fold"/>
</dbReference>
<comment type="subcellular location">
    <subcellularLocation>
        <location evidence="1">Cytoplasm</location>
        <location evidence="1">Cytoskeleton</location>
        <location evidence="1">Spindle</location>
    </subcellularLocation>
</comment>
<dbReference type="InterPro" id="IPR034085">
    <property type="entry name" value="TOG"/>
</dbReference>
<dbReference type="EMBL" id="CVQI01011780">
    <property type="protein sequence ID" value="CRK21299.1"/>
    <property type="molecule type" value="Genomic_DNA"/>
</dbReference>
<evidence type="ECO:0000313" key="11">
    <source>
        <dbReference type="Proteomes" id="UP000045706"/>
    </source>
</evidence>
<dbReference type="Proteomes" id="UP000045706">
    <property type="component" value="Unassembled WGS sequence"/>
</dbReference>
<evidence type="ECO:0000259" key="9">
    <source>
        <dbReference type="SMART" id="SM01349"/>
    </source>
</evidence>
<dbReference type="SUPFAM" id="SSF48371">
    <property type="entry name" value="ARM repeat"/>
    <property type="match status" value="1"/>
</dbReference>
<dbReference type="InterPro" id="IPR024395">
    <property type="entry name" value="CLASP_N_dom"/>
</dbReference>
<dbReference type="InterPro" id="IPR011989">
    <property type="entry name" value="ARM-like"/>
</dbReference>
<comment type="similarity">
    <text evidence="2">Belongs to the CLASP family.</text>
</comment>
<evidence type="ECO:0000256" key="2">
    <source>
        <dbReference type="ARBA" id="ARBA00009549"/>
    </source>
</evidence>
<evidence type="ECO:0000256" key="4">
    <source>
        <dbReference type="ARBA" id="ARBA00022618"/>
    </source>
</evidence>
<dbReference type="GO" id="GO:0005881">
    <property type="term" value="C:cytoplasmic microtubule"/>
    <property type="evidence" value="ECO:0007669"/>
    <property type="project" value="TreeGrafter"/>
</dbReference>
<evidence type="ECO:0000256" key="6">
    <source>
        <dbReference type="ARBA" id="ARBA00022776"/>
    </source>
</evidence>
<protein>
    <recommendedName>
        <fullName evidence="9">TOG domain-containing protein</fullName>
    </recommendedName>
</protein>
<dbReference type="PANTHER" id="PTHR21567">
    <property type="entry name" value="CLASP"/>
    <property type="match status" value="1"/>
</dbReference>
<gene>
    <name evidence="10" type="ORF">BN1723_012326</name>
</gene>
<evidence type="ECO:0000256" key="3">
    <source>
        <dbReference type="ARBA" id="ARBA00011375"/>
    </source>
</evidence>
<proteinExistence type="inferred from homology"/>
<dbReference type="Gene3D" id="1.25.10.10">
    <property type="entry name" value="Leucine-rich Repeat Variant"/>
    <property type="match status" value="2"/>
</dbReference>
<evidence type="ECO:0000313" key="10">
    <source>
        <dbReference type="EMBL" id="CRK21299.1"/>
    </source>
</evidence>
<dbReference type="GO" id="GO:0090307">
    <property type="term" value="P:mitotic spindle assembly"/>
    <property type="evidence" value="ECO:0007669"/>
    <property type="project" value="TreeGrafter"/>
</dbReference>
<dbReference type="GO" id="GO:1990023">
    <property type="term" value="C:mitotic spindle midzone"/>
    <property type="evidence" value="ECO:0007669"/>
    <property type="project" value="TreeGrafter"/>
</dbReference>
<dbReference type="Pfam" id="PF12348">
    <property type="entry name" value="CLASP_N"/>
    <property type="match status" value="2"/>
</dbReference>
<accession>A0A0G4LHC5</accession>
<comment type="function">
    <text evidence="7">Microtubule binding protein that promotes the stabilization of dynamic microtubules. Required for mitotic spindle formation.</text>
</comment>
<keyword evidence="5" id="KW-0493">Microtubule</keyword>
<name>A0A0G4LHC5_VERLO</name>
<evidence type="ECO:0000256" key="1">
    <source>
        <dbReference type="ARBA" id="ARBA00004186"/>
    </source>
</evidence>
<reference evidence="11" key="1">
    <citation type="submission" date="2015-05" db="EMBL/GenBank/DDBJ databases">
        <authorList>
            <person name="Fogelqvist Johan"/>
        </authorList>
    </citation>
    <scope>NUCLEOTIDE SEQUENCE [LARGE SCALE GENOMIC DNA]</scope>
</reference>
<feature type="domain" description="TOG" evidence="9">
    <location>
        <begin position="3"/>
        <end position="237"/>
    </location>
</feature>
<dbReference type="SMART" id="SM01349">
    <property type="entry name" value="TOG"/>
    <property type="match status" value="2"/>
</dbReference>
<organism evidence="10 11">
    <name type="scientific">Verticillium longisporum</name>
    <name type="common">Verticillium dahliae var. longisporum</name>
    <dbReference type="NCBI Taxonomy" id="100787"/>
    <lineage>
        <taxon>Eukaryota</taxon>
        <taxon>Fungi</taxon>
        <taxon>Dikarya</taxon>
        <taxon>Ascomycota</taxon>
        <taxon>Pezizomycotina</taxon>
        <taxon>Sordariomycetes</taxon>
        <taxon>Hypocreomycetidae</taxon>
        <taxon>Glomerellales</taxon>
        <taxon>Plectosphaerellaceae</taxon>
        <taxon>Verticillium</taxon>
    </lineage>
</organism>
<dbReference type="GO" id="GO:0051301">
    <property type="term" value="P:cell division"/>
    <property type="evidence" value="ECO:0007669"/>
    <property type="project" value="UniProtKB-KW"/>
</dbReference>
<keyword evidence="6" id="KW-0498">Mitosis</keyword>
<dbReference type="GO" id="GO:0008017">
    <property type="term" value="F:microtubule binding"/>
    <property type="evidence" value="ECO:0007669"/>
    <property type="project" value="TreeGrafter"/>
</dbReference>
<dbReference type="PANTHER" id="PTHR21567:SF9">
    <property type="entry name" value="CLIP-ASSOCIATING PROTEIN"/>
    <property type="match status" value="1"/>
</dbReference>
<keyword evidence="4" id="KW-0132">Cell division</keyword>
<keyword evidence="6" id="KW-0131">Cell cycle</keyword>
<dbReference type="GO" id="GO:0060172">
    <property type="term" value="P:astral microtubule depolymerization"/>
    <property type="evidence" value="ECO:0007669"/>
    <property type="project" value="TreeGrafter"/>
</dbReference>
<comment type="subunit">
    <text evidence="3">Interacts with microtubules.</text>
</comment>
<dbReference type="GO" id="GO:0005876">
    <property type="term" value="C:spindle microtubule"/>
    <property type="evidence" value="ECO:0007669"/>
    <property type="project" value="TreeGrafter"/>
</dbReference>
<evidence type="ECO:0000256" key="8">
    <source>
        <dbReference type="SAM" id="MobiDB-lite"/>
    </source>
</evidence>
<evidence type="ECO:0000256" key="5">
    <source>
        <dbReference type="ARBA" id="ARBA00022701"/>
    </source>
</evidence>
<dbReference type="AlphaFoldDB" id="A0A0G4LHC5"/>
<evidence type="ECO:0000256" key="7">
    <source>
        <dbReference type="ARBA" id="ARBA00024889"/>
    </source>
</evidence>
<feature type="domain" description="TOG" evidence="9">
    <location>
        <begin position="281"/>
        <end position="498"/>
    </location>
</feature>